<feature type="domain" description="Bacterial bifunctional deaminase-reductase C-terminal" evidence="1">
    <location>
        <begin position="2"/>
        <end position="183"/>
    </location>
</feature>
<accession>A0ABQ3UZW4</accession>
<reference evidence="2 3" key="1">
    <citation type="journal article" date="2021" name="Int. J. Syst. Evol. Microbiol.">
        <title>Reticulibacter mediterranei gen. nov., sp. nov., within the new family Reticulibacteraceae fam. nov., and Ktedonospora formicarum gen. nov., sp. nov., Ktedonobacter robiniae sp. nov., Dictyobacter formicarum sp. nov. and Dictyobacter arantiisoli sp. nov., belonging to the class Ktedonobacteria.</title>
        <authorList>
            <person name="Yabe S."/>
            <person name="Zheng Y."/>
            <person name="Wang C.M."/>
            <person name="Sakai Y."/>
            <person name="Abe K."/>
            <person name="Yokota A."/>
            <person name="Donadio S."/>
            <person name="Cavaletti L."/>
            <person name="Monciardini P."/>
        </authorList>
    </citation>
    <scope>NUCLEOTIDE SEQUENCE [LARGE SCALE GENOMIC DNA]</scope>
    <source>
        <strain evidence="2 3">SOSP1-30</strain>
    </source>
</reference>
<dbReference type="RefSeq" id="WP_201374448.1">
    <property type="nucleotide sequence ID" value="NZ_BNJG01000002.1"/>
</dbReference>
<dbReference type="SUPFAM" id="SSF53597">
    <property type="entry name" value="Dihydrofolate reductase-like"/>
    <property type="match status" value="1"/>
</dbReference>
<dbReference type="InterPro" id="IPR024072">
    <property type="entry name" value="DHFR-like_dom_sf"/>
</dbReference>
<dbReference type="InterPro" id="IPR050765">
    <property type="entry name" value="Riboflavin_Biosynth_HTPR"/>
</dbReference>
<dbReference type="InterPro" id="IPR002734">
    <property type="entry name" value="RibDG_C"/>
</dbReference>
<evidence type="ECO:0000259" key="1">
    <source>
        <dbReference type="Pfam" id="PF01872"/>
    </source>
</evidence>
<keyword evidence="3" id="KW-1185">Reference proteome</keyword>
<dbReference type="PANTHER" id="PTHR38011">
    <property type="entry name" value="DIHYDROFOLATE REDUCTASE FAMILY PROTEIN (AFU_ORTHOLOGUE AFUA_8G06820)"/>
    <property type="match status" value="1"/>
</dbReference>
<dbReference type="EMBL" id="BNJG01000002">
    <property type="protein sequence ID" value="GHO58203.1"/>
    <property type="molecule type" value="Genomic_DNA"/>
</dbReference>
<evidence type="ECO:0000313" key="3">
    <source>
        <dbReference type="Proteomes" id="UP000654345"/>
    </source>
</evidence>
<dbReference type="PANTHER" id="PTHR38011:SF2">
    <property type="entry name" value="BIFUNCTIONAL DEAMINASE-REDUCTASE DOMAIN PROTEIN"/>
    <property type="match status" value="1"/>
</dbReference>
<name>A0ABQ3UZW4_9CHLR</name>
<dbReference type="Proteomes" id="UP000654345">
    <property type="component" value="Unassembled WGS sequence"/>
</dbReference>
<comment type="caution">
    <text evidence="2">The sequence shown here is derived from an EMBL/GenBank/DDBJ whole genome shotgun (WGS) entry which is preliminary data.</text>
</comment>
<sequence length="200" mass="22264">MRKIIVHMFLTLDGVMQAPGRPDEDTSDGFKYGGWTAPYFAEADEAAGEFMAKYMKPADLLLGRKTFEFFASYWPEHADMWPGINDVTKYVMSNTMDKSDWKNSVFLKSTYDIKKLKNSEGSDIQVHGSGNLIQTLLKHDLVDELWLKTFPVTLGNGKRLFSEGTLPAAFTLTDSLVTPNGAIFANYERAGEVKTGTVGA</sequence>
<dbReference type="Pfam" id="PF01872">
    <property type="entry name" value="RibD_C"/>
    <property type="match status" value="1"/>
</dbReference>
<dbReference type="Gene3D" id="3.40.430.10">
    <property type="entry name" value="Dihydrofolate Reductase, subunit A"/>
    <property type="match status" value="1"/>
</dbReference>
<protein>
    <submittedName>
        <fullName evidence="2">Dihydrofolate reductase</fullName>
    </submittedName>
</protein>
<gene>
    <name evidence="2" type="primary">folA</name>
    <name evidence="2" type="ORF">KSB_66780</name>
</gene>
<proteinExistence type="predicted"/>
<organism evidence="2 3">
    <name type="scientific">Ktedonobacter robiniae</name>
    <dbReference type="NCBI Taxonomy" id="2778365"/>
    <lineage>
        <taxon>Bacteria</taxon>
        <taxon>Bacillati</taxon>
        <taxon>Chloroflexota</taxon>
        <taxon>Ktedonobacteria</taxon>
        <taxon>Ktedonobacterales</taxon>
        <taxon>Ktedonobacteraceae</taxon>
        <taxon>Ktedonobacter</taxon>
    </lineage>
</organism>
<evidence type="ECO:0000313" key="2">
    <source>
        <dbReference type="EMBL" id="GHO58203.1"/>
    </source>
</evidence>